<protein>
    <submittedName>
        <fullName evidence="1">Uncharacterized protein</fullName>
    </submittedName>
</protein>
<dbReference type="RefSeq" id="WP_197932080.1">
    <property type="nucleotide sequence ID" value="NZ_CP065682.1"/>
</dbReference>
<dbReference type="KEGG" id="bcau:I6G59_01195"/>
<sequence length="157" mass="17443">MPTMFAAYDYYGEAAPRFFPLADSSDDSATIATRAYDLGVRMKAGRMTRELVSMSDDTALIHFGTLVRFPDRYKCKTLAMYAVGASEYDKDGLVRIAEIATLDPGFMVGMWDHRQPIRRDSDGKLLPEQDHLHIALVTDLQAPARYAANAIDTEATA</sequence>
<accession>A0A7T2WPB1</accession>
<reference evidence="1 2" key="1">
    <citation type="submission" date="2020-12" db="EMBL/GenBank/DDBJ databases">
        <title>FDA dAtabase for Regulatory Grade micrObial Sequences (FDA-ARGOS): Supporting development and validation of Infectious Disease Dx tests.</title>
        <authorList>
            <person name="Sproer C."/>
            <person name="Gronow S."/>
            <person name="Severitt S."/>
            <person name="Schroder I."/>
            <person name="Tallon L."/>
            <person name="Sadzewicz L."/>
            <person name="Zhao X."/>
            <person name="Boylan J."/>
            <person name="Ott S."/>
            <person name="Bowen H."/>
            <person name="Vavikolanu K."/>
            <person name="Mehta A."/>
            <person name="Aluvathingal J."/>
            <person name="Nadendla S."/>
            <person name="Lowell S."/>
            <person name="Myers T."/>
            <person name="Yan Y."/>
            <person name="Sichtig H."/>
        </authorList>
    </citation>
    <scope>NUCLEOTIDE SEQUENCE [LARGE SCALE GENOMIC DNA]</scope>
    <source>
        <strain evidence="1 2">FDAARGOS_902</strain>
    </source>
</reference>
<name>A0A7T2WPB1_9MICO</name>
<dbReference type="AlphaFoldDB" id="A0A7T2WPB1"/>
<proteinExistence type="predicted"/>
<evidence type="ECO:0000313" key="1">
    <source>
        <dbReference type="EMBL" id="QPS33988.1"/>
    </source>
</evidence>
<dbReference type="Proteomes" id="UP000594979">
    <property type="component" value="Chromosome"/>
</dbReference>
<dbReference type="EMBL" id="CP065682">
    <property type="protein sequence ID" value="QPS33988.1"/>
    <property type="molecule type" value="Genomic_DNA"/>
</dbReference>
<evidence type="ECO:0000313" key="2">
    <source>
        <dbReference type="Proteomes" id="UP000594979"/>
    </source>
</evidence>
<gene>
    <name evidence="1" type="ORF">I6G59_01195</name>
</gene>
<organism evidence="1 2">
    <name type="scientific">Brevibacterium casei</name>
    <dbReference type="NCBI Taxonomy" id="33889"/>
    <lineage>
        <taxon>Bacteria</taxon>
        <taxon>Bacillati</taxon>
        <taxon>Actinomycetota</taxon>
        <taxon>Actinomycetes</taxon>
        <taxon>Micrococcales</taxon>
        <taxon>Brevibacteriaceae</taxon>
        <taxon>Brevibacterium</taxon>
    </lineage>
</organism>